<keyword evidence="2" id="KW-1185">Reference proteome</keyword>
<dbReference type="AlphaFoldDB" id="A0A9N9H059"/>
<dbReference type="EMBL" id="CAJVPV010010094">
    <property type="protein sequence ID" value="CAG8647910.1"/>
    <property type="molecule type" value="Genomic_DNA"/>
</dbReference>
<gene>
    <name evidence="1" type="ORF">AMORRO_LOCUS9821</name>
</gene>
<sequence>MEGCGKGLGLDLITVDQERRDEAEGIAKHRNAYLKKGPLSGERLGAEKKEN</sequence>
<organism evidence="1 2">
    <name type="scientific">Acaulospora morrowiae</name>
    <dbReference type="NCBI Taxonomy" id="94023"/>
    <lineage>
        <taxon>Eukaryota</taxon>
        <taxon>Fungi</taxon>
        <taxon>Fungi incertae sedis</taxon>
        <taxon>Mucoromycota</taxon>
        <taxon>Glomeromycotina</taxon>
        <taxon>Glomeromycetes</taxon>
        <taxon>Diversisporales</taxon>
        <taxon>Acaulosporaceae</taxon>
        <taxon>Acaulospora</taxon>
    </lineage>
</organism>
<protein>
    <submittedName>
        <fullName evidence="1">3232_t:CDS:1</fullName>
    </submittedName>
</protein>
<proteinExistence type="predicted"/>
<reference evidence="1" key="1">
    <citation type="submission" date="2021-06" db="EMBL/GenBank/DDBJ databases">
        <authorList>
            <person name="Kallberg Y."/>
            <person name="Tangrot J."/>
            <person name="Rosling A."/>
        </authorList>
    </citation>
    <scope>NUCLEOTIDE SEQUENCE</scope>
    <source>
        <strain evidence="1">CL551</strain>
    </source>
</reference>
<evidence type="ECO:0000313" key="1">
    <source>
        <dbReference type="EMBL" id="CAG8647910.1"/>
    </source>
</evidence>
<name>A0A9N9H059_9GLOM</name>
<comment type="caution">
    <text evidence="1">The sequence shown here is derived from an EMBL/GenBank/DDBJ whole genome shotgun (WGS) entry which is preliminary data.</text>
</comment>
<accession>A0A9N9H059</accession>
<evidence type="ECO:0000313" key="2">
    <source>
        <dbReference type="Proteomes" id="UP000789342"/>
    </source>
</evidence>
<dbReference type="Proteomes" id="UP000789342">
    <property type="component" value="Unassembled WGS sequence"/>
</dbReference>